<reference evidence="4" key="1">
    <citation type="submission" date="2020-06" db="EMBL/GenBank/DDBJ databases">
        <title>Draft genome sequences of strains closely related to Aspergillus parafelis and Aspergillus hiratsukae.</title>
        <authorList>
            <person name="Dos Santos R.A.C."/>
            <person name="Rivero-Menendez O."/>
            <person name="Steenwyk J.L."/>
            <person name="Mead M.E."/>
            <person name="Goldman G.H."/>
            <person name="Alastruey-Izquierdo A."/>
            <person name="Rokas A."/>
        </authorList>
    </citation>
    <scope>NUCLEOTIDE SEQUENCE</scope>
    <source>
        <strain evidence="4">CNM-CM5623</strain>
    </source>
</reference>
<evidence type="ECO:0000256" key="2">
    <source>
        <dbReference type="SAM" id="Phobius"/>
    </source>
</evidence>
<name>A0A8H6QGL4_9EURO</name>
<sequence>MKWSTLLPLALSTLSLLPSTGAWQITWTDSDNQQHSQSGTGPSDCIVIDNPKGHIFKIDSQGEKGINMLLFANNKCSGGAAGMATDVFSRESSQDLLGFKVVAQSSTTTTASATTGRSVSRVATTFPSTSPSGTASRSISDSGESMTIQPTDAMSTTATTTATTTSTSTSEKSSTASSTTSSAASKATPNAAGQLAVSNGDMVKGLVGTIFGLGTTVLFSGLPPYPQYNTKLLTGLSKSTSQSITIAKDTNKGRNGTLIVLRTILGLCILFMMACGIQQMTVKTPPPVVRAMSREQKNYMRELRRRNLDPLRFL</sequence>
<evidence type="ECO:0000313" key="5">
    <source>
        <dbReference type="Proteomes" id="UP000654922"/>
    </source>
</evidence>
<accession>A0A8H6QGL4</accession>
<feature type="transmembrane region" description="Helical" evidence="2">
    <location>
        <begin position="259"/>
        <end position="277"/>
    </location>
</feature>
<evidence type="ECO:0000256" key="3">
    <source>
        <dbReference type="SAM" id="SignalP"/>
    </source>
</evidence>
<proteinExistence type="predicted"/>
<feature type="chain" id="PRO_5034739895" evidence="3">
    <location>
        <begin position="23"/>
        <end position="314"/>
    </location>
</feature>
<gene>
    <name evidence="4" type="ORF">CNMCM5623_003937</name>
</gene>
<protein>
    <submittedName>
        <fullName evidence="4">Uncharacterized protein</fullName>
    </submittedName>
</protein>
<keyword evidence="2" id="KW-0812">Transmembrane</keyword>
<keyword evidence="3" id="KW-0732">Signal</keyword>
<dbReference type="OrthoDB" id="4368092at2759"/>
<organism evidence="4 5">
    <name type="scientific">Aspergillus felis</name>
    <dbReference type="NCBI Taxonomy" id="1287682"/>
    <lineage>
        <taxon>Eukaryota</taxon>
        <taxon>Fungi</taxon>
        <taxon>Dikarya</taxon>
        <taxon>Ascomycota</taxon>
        <taxon>Pezizomycotina</taxon>
        <taxon>Eurotiomycetes</taxon>
        <taxon>Eurotiomycetidae</taxon>
        <taxon>Eurotiales</taxon>
        <taxon>Aspergillaceae</taxon>
        <taxon>Aspergillus</taxon>
        <taxon>Aspergillus subgen. Fumigati</taxon>
    </lineage>
</organism>
<dbReference type="Proteomes" id="UP000654922">
    <property type="component" value="Unassembled WGS sequence"/>
</dbReference>
<dbReference type="EMBL" id="JACBAE010001176">
    <property type="protein sequence ID" value="KAF7171562.1"/>
    <property type="molecule type" value="Genomic_DNA"/>
</dbReference>
<evidence type="ECO:0000256" key="1">
    <source>
        <dbReference type="SAM" id="MobiDB-lite"/>
    </source>
</evidence>
<feature type="compositionally biased region" description="Polar residues" evidence="1">
    <location>
        <begin position="116"/>
        <end position="154"/>
    </location>
</feature>
<keyword evidence="2" id="KW-1133">Transmembrane helix</keyword>
<feature type="signal peptide" evidence="3">
    <location>
        <begin position="1"/>
        <end position="22"/>
    </location>
</feature>
<feature type="region of interest" description="Disordered" evidence="1">
    <location>
        <begin position="108"/>
        <end position="191"/>
    </location>
</feature>
<dbReference type="AlphaFoldDB" id="A0A8H6QGL4"/>
<keyword evidence="2" id="KW-0472">Membrane</keyword>
<comment type="caution">
    <text evidence="4">The sequence shown here is derived from an EMBL/GenBank/DDBJ whole genome shotgun (WGS) entry which is preliminary data.</text>
</comment>
<evidence type="ECO:0000313" key="4">
    <source>
        <dbReference type="EMBL" id="KAF7171562.1"/>
    </source>
</evidence>
<feature type="compositionally biased region" description="Low complexity" evidence="1">
    <location>
        <begin position="155"/>
        <end position="188"/>
    </location>
</feature>